<dbReference type="EMBL" id="JAYWIO010000005">
    <property type="protein sequence ID" value="KAK7261570.1"/>
    <property type="molecule type" value="Genomic_DNA"/>
</dbReference>
<protein>
    <submittedName>
        <fullName evidence="2">Uncharacterized protein</fullName>
    </submittedName>
</protein>
<dbReference type="Proteomes" id="UP001372338">
    <property type="component" value="Unassembled WGS sequence"/>
</dbReference>
<feature type="transmembrane region" description="Helical" evidence="1">
    <location>
        <begin position="84"/>
        <end position="106"/>
    </location>
</feature>
<gene>
    <name evidence="2" type="ORF">RIF29_27884</name>
</gene>
<evidence type="ECO:0000313" key="3">
    <source>
        <dbReference type="Proteomes" id="UP001372338"/>
    </source>
</evidence>
<keyword evidence="1" id="KW-0472">Membrane</keyword>
<dbReference type="AlphaFoldDB" id="A0AAN9EUS0"/>
<sequence length="114" mass="12984">MFCYPCAMFHLFKRRSTMPTHYCSKAALLGFFDCCNDVIDFFYFRVVGVLSFQKQITALHICLLLMDASLAWHDASKSAEANKLLGFNDIMLLFLNFCQFVISSIVHSNLGHGD</sequence>
<keyword evidence="1" id="KW-0812">Transmembrane</keyword>
<accession>A0AAN9EUS0</accession>
<organism evidence="2 3">
    <name type="scientific">Crotalaria pallida</name>
    <name type="common">Smooth rattlebox</name>
    <name type="synonym">Crotalaria striata</name>
    <dbReference type="NCBI Taxonomy" id="3830"/>
    <lineage>
        <taxon>Eukaryota</taxon>
        <taxon>Viridiplantae</taxon>
        <taxon>Streptophyta</taxon>
        <taxon>Embryophyta</taxon>
        <taxon>Tracheophyta</taxon>
        <taxon>Spermatophyta</taxon>
        <taxon>Magnoliopsida</taxon>
        <taxon>eudicotyledons</taxon>
        <taxon>Gunneridae</taxon>
        <taxon>Pentapetalae</taxon>
        <taxon>rosids</taxon>
        <taxon>fabids</taxon>
        <taxon>Fabales</taxon>
        <taxon>Fabaceae</taxon>
        <taxon>Papilionoideae</taxon>
        <taxon>50 kb inversion clade</taxon>
        <taxon>genistoids sensu lato</taxon>
        <taxon>core genistoids</taxon>
        <taxon>Crotalarieae</taxon>
        <taxon>Crotalaria</taxon>
    </lineage>
</organism>
<evidence type="ECO:0000313" key="2">
    <source>
        <dbReference type="EMBL" id="KAK7261570.1"/>
    </source>
</evidence>
<evidence type="ECO:0000256" key="1">
    <source>
        <dbReference type="SAM" id="Phobius"/>
    </source>
</evidence>
<proteinExistence type="predicted"/>
<reference evidence="2 3" key="1">
    <citation type="submission" date="2024-01" db="EMBL/GenBank/DDBJ databases">
        <title>The genomes of 5 underutilized Papilionoideae crops provide insights into root nodulation and disease resistanc.</title>
        <authorList>
            <person name="Yuan L."/>
        </authorList>
    </citation>
    <scope>NUCLEOTIDE SEQUENCE [LARGE SCALE GENOMIC DNA]</scope>
    <source>
        <strain evidence="2">ZHUSHIDOU_FW_LH</strain>
        <tissue evidence="2">Leaf</tissue>
    </source>
</reference>
<keyword evidence="1" id="KW-1133">Transmembrane helix</keyword>
<comment type="caution">
    <text evidence="2">The sequence shown here is derived from an EMBL/GenBank/DDBJ whole genome shotgun (WGS) entry which is preliminary data.</text>
</comment>
<name>A0AAN9EUS0_CROPI</name>
<keyword evidence="3" id="KW-1185">Reference proteome</keyword>